<protein>
    <submittedName>
        <fullName evidence="1">Uncharacterized protein</fullName>
    </submittedName>
</protein>
<gene>
    <name evidence="1" type="ORF">COT20_01020</name>
</gene>
<accession>A0A2M6XUU9</accession>
<comment type="caution">
    <text evidence="1">The sequence shown here is derived from an EMBL/GenBank/DDBJ whole genome shotgun (WGS) entry which is preliminary data.</text>
</comment>
<proteinExistence type="predicted"/>
<evidence type="ECO:0000313" key="2">
    <source>
        <dbReference type="Proteomes" id="UP000229784"/>
    </source>
</evidence>
<dbReference type="AlphaFoldDB" id="A0A2M6XUU9"/>
<sequence length="102" mass="11946">MVDIKKWQQFSLTQQMANIGSEVSRMIAAKERGDALNLQQSTERALEILDLTINSNQKKSCFRELLRLRDVLADYGFNLFNFVVDKRDLNEYFLPFALLSRR</sequence>
<evidence type="ECO:0000313" key="1">
    <source>
        <dbReference type="EMBL" id="PIU15915.1"/>
    </source>
</evidence>
<dbReference type="Proteomes" id="UP000229784">
    <property type="component" value="Unassembled WGS sequence"/>
</dbReference>
<organism evidence="1 2">
    <name type="scientific">bacterium (Candidatus Gribaldobacteria) CG08_land_8_20_14_0_20_39_15</name>
    <dbReference type="NCBI Taxonomy" id="2014273"/>
    <lineage>
        <taxon>Bacteria</taxon>
        <taxon>Candidatus Gribaldobacteria</taxon>
    </lineage>
</organism>
<reference evidence="2" key="1">
    <citation type="submission" date="2017-09" db="EMBL/GenBank/DDBJ databases">
        <title>Depth-based differentiation of microbial function through sediment-hosted aquifers and enrichment of novel symbionts in the deep terrestrial subsurface.</title>
        <authorList>
            <person name="Probst A.J."/>
            <person name="Ladd B."/>
            <person name="Jarett J.K."/>
            <person name="Geller-Mcgrath D.E."/>
            <person name="Sieber C.M.K."/>
            <person name="Emerson J.B."/>
            <person name="Anantharaman K."/>
            <person name="Thomas B.C."/>
            <person name="Malmstrom R."/>
            <person name="Stieglmeier M."/>
            <person name="Klingl A."/>
            <person name="Woyke T."/>
            <person name="Ryan C.M."/>
            <person name="Banfield J.F."/>
        </authorList>
    </citation>
    <scope>NUCLEOTIDE SEQUENCE [LARGE SCALE GENOMIC DNA]</scope>
</reference>
<name>A0A2M6XUU9_9BACT</name>
<dbReference type="EMBL" id="PEXQ01000024">
    <property type="protein sequence ID" value="PIU15915.1"/>
    <property type="molecule type" value="Genomic_DNA"/>
</dbReference>